<dbReference type="EMBL" id="CCDI010000001">
    <property type="protein sequence ID" value="CDQ22178.1"/>
    <property type="molecule type" value="Genomic_DNA"/>
</dbReference>
<keyword evidence="2" id="KW-0812">Transmembrane</keyword>
<name>A0A024P289_9BACI</name>
<dbReference type="Pfam" id="PF19610">
    <property type="entry name" value="DUF6115"/>
    <property type="match status" value="1"/>
</dbReference>
<proteinExistence type="predicted"/>
<dbReference type="RefSeq" id="WP_035505301.1">
    <property type="nucleotide sequence ID" value="NZ_CCDH010000002.1"/>
</dbReference>
<protein>
    <submittedName>
        <fullName evidence="3">Uncharacterized protein</fullName>
    </submittedName>
</protein>
<feature type="compositionally biased region" description="Low complexity" evidence="1">
    <location>
        <begin position="83"/>
        <end position="94"/>
    </location>
</feature>
<keyword evidence="2" id="KW-1133">Transmembrane helix</keyword>
<evidence type="ECO:0000313" key="3">
    <source>
        <dbReference type="EMBL" id="CDQ22178.1"/>
    </source>
</evidence>
<feature type="region of interest" description="Disordered" evidence="1">
    <location>
        <begin position="72"/>
        <end position="102"/>
    </location>
</feature>
<organism evidence="3 4">
    <name type="scientific">Halobacillus karajensis</name>
    <dbReference type="NCBI Taxonomy" id="195088"/>
    <lineage>
        <taxon>Bacteria</taxon>
        <taxon>Bacillati</taxon>
        <taxon>Bacillota</taxon>
        <taxon>Bacilli</taxon>
        <taxon>Bacillales</taxon>
        <taxon>Bacillaceae</taxon>
        <taxon>Halobacillus</taxon>
    </lineage>
</organism>
<evidence type="ECO:0000313" key="4">
    <source>
        <dbReference type="Proteomes" id="UP000028868"/>
    </source>
</evidence>
<dbReference type="Proteomes" id="UP000028868">
    <property type="component" value="Unassembled WGS sequence"/>
</dbReference>
<reference evidence="3 4" key="2">
    <citation type="submission" date="2014-05" db="EMBL/GenBank/DDBJ databases">
        <title>Draft genome sequence of Halobacillus karajensis HK-03.</title>
        <authorList>
            <person name="Khelaifia S."/>
            <person name="Croce O."/>
            <person name="Lagier J.C."/>
            <person name="Raoult D."/>
        </authorList>
    </citation>
    <scope>NUCLEOTIDE SEQUENCE [LARGE SCALE GENOMIC DNA]</scope>
    <source>
        <strain evidence="3 4">HD-03</strain>
    </source>
</reference>
<sequence length="147" mass="17041">MIVFLLIVSFIIDGLLILALGTMMKKIRLTEELERRQKQVASEIEDLFTSYLMEIKEENKRMEEWFTMSKAVPSPEETKNAGSEVSTEQESVTSYAPPEPDIVENYEPSLHAKVFDMKEKGCSIEEIARKLHKGKTEIELLYKFYKN</sequence>
<evidence type="ECO:0000256" key="1">
    <source>
        <dbReference type="SAM" id="MobiDB-lite"/>
    </source>
</evidence>
<reference evidence="4" key="1">
    <citation type="submission" date="2014-03" db="EMBL/GenBank/DDBJ databases">
        <authorList>
            <person name="Urmite Genomes U."/>
        </authorList>
    </citation>
    <scope>NUCLEOTIDE SEQUENCE [LARGE SCALE GENOMIC DNA]</scope>
    <source>
        <strain evidence="4">HD-03</strain>
    </source>
</reference>
<keyword evidence="4" id="KW-1185">Reference proteome</keyword>
<keyword evidence="2" id="KW-0472">Membrane</keyword>
<evidence type="ECO:0000256" key="2">
    <source>
        <dbReference type="SAM" id="Phobius"/>
    </source>
</evidence>
<dbReference type="AlphaFoldDB" id="A0A024P289"/>
<accession>A0A024P289</accession>
<dbReference type="InterPro" id="IPR046118">
    <property type="entry name" value="DUF6115"/>
</dbReference>
<gene>
    <name evidence="3" type="ORF">BN983_00381</name>
</gene>
<comment type="caution">
    <text evidence="3">The sequence shown here is derived from an EMBL/GenBank/DDBJ whole genome shotgun (WGS) entry which is preliminary data.</text>
</comment>
<feature type="transmembrane region" description="Helical" evidence="2">
    <location>
        <begin position="6"/>
        <end position="24"/>
    </location>
</feature>